<feature type="region of interest" description="Disordered" evidence="1">
    <location>
        <begin position="564"/>
        <end position="587"/>
    </location>
</feature>
<feature type="region of interest" description="Disordered" evidence="1">
    <location>
        <begin position="70"/>
        <end position="98"/>
    </location>
</feature>
<feature type="region of interest" description="Disordered" evidence="1">
    <location>
        <begin position="27"/>
        <end position="46"/>
    </location>
</feature>
<evidence type="ECO:0000313" key="2">
    <source>
        <dbReference type="EMBL" id="PPQ63660.1"/>
    </source>
</evidence>
<feature type="region of interest" description="Disordered" evidence="1">
    <location>
        <begin position="1"/>
        <end position="21"/>
    </location>
</feature>
<comment type="caution">
    <text evidence="2">The sequence shown here is derived from an EMBL/GenBank/DDBJ whole genome shotgun (WGS) entry which is preliminary data.</text>
</comment>
<feature type="compositionally biased region" description="Low complexity" evidence="1">
    <location>
        <begin position="75"/>
        <end position="98"/>
    </location>
</feature>
<gene>
    <name evidence="2" type="ORF">CVT24_004434</name>
</gene>
<protein>
    <recommendedName>
        <fullName evidence="4">F-box domain-containing protein</fullName>
    </recommendedName>
</protein>
<dbReference type="EMBL" id="NHTK01006115">
    <property type="protein sequence ID" value="PPQ63660.1"/>
    <property type="molecule type" value="Genomic_DNA"/>
</dbReference>
<feature type="compositionally biased region" description="Gly residues" evidence="1">
    <location>
        <begin position="568"/>
        <end position="582"/>
    </location>
</feature>
<feature type="compositionally biased region" description="Low complexity" evidence="1">
    <location>
        <begin position="33"/>
        <end position="46"/>
    </location>
</feature>
<name>A0A409VE08_9AGAR</name>
<evidence type="ECO:0000313" key="3">
    <source>
        <dbReference type="Proteomes" id="UP000284842"/>
    </source>
</evidence>
<evidence type="ECO:0000256" key="1">
    <source>
        <dbReference type="SAM" id="MobiDB-lite"/>
    </source>
</evidence>
<dbReference type="OrthoDB" id="2269034at2759"/>
<accession>A0A409VE08</accession>
<reference evidence="2 3" key="1">
    <citation type="journal article" date="2018" name="Evol. Lett.">
        <title>Horizontal gene cluster transfer increased hallucinogenic mushroom diversity.</title>
        <authorList>
            <person name="Reynolds H.T."/>
            <person name="Vijayakumar V."/>
            <person name="Gluck-Thaler E."/>
            <person name="Korotkin H.B."/>
            <person name="Matheny P.B."/>
            <person name="Slot J.C."/>
        </authorList>
    </citation>
    <scope>NUCLEOTIDE SEQUENCE [LARGE SCALE GENOMIC DNA]</scope>
    <source>
        <strain evidence="2 3">2629</strain>
    </source>
</reference>
<dbReference type="InParanoid" id="A0A409VE08"/>
<organism evidence="2 3">
    <name type="scientific">Panaeolus cyanescens</name>
    <dbReference type="NCBI Taxonomy" id="181874"/>
    <lineage>
        <taxon>Eukaryota</taxon>
        <taxon>Fungi</taxon>
        <taxon>Dikarya</taxon>
        <taxon>Basidiomycota</taxon>
        <taxon>Agaricomycotina</taxon>
        <taxon>Agaricomycetes</taxon>
        <taxon>Agaricomycetidae</taxon>
        <taxon>Agaricales</taxon>
        <taxon>Agaricineae</taxon>
        <taxon>Galeropsidaceae</taxon>
        <taxon>Panaeolus</taxon>
    </lineage>
</organism>
<dbReference type="Proteomes" id="UP000284842">
    <property type="component" value="Unassembled WGS sequence"/>
</dbReference>
<feature type="compositionally biased region" description="Low complexity" evidence="1">
    <location>
        <begin position="183"/>
        <end position="198"/>
    </location>
</feature>
<keyword evidence="3" id="KW-1185">Reference proteome</keyword>
<feature type="compositionally biased region" description="Gly residues" evidence="1">
    <location>
        <begin position="155"/>
        <end position="165"/>
    </location>
</feature>
<proteinExistence type="predicted"/>
<feature type="region of interest" description="Disordered" evidence="1">
    <location>
        <begin position="155"/>
        <end position="198"/>
    </location>
</feature>
<sequence>MITNTHSNAHAHAQAYPTPVSSPLPFHHDTFRIPSPSSSSSSSSSSIPISIPTLTPLSIPTPTLSPSIPIPISIPTPMSTSTPPSSSSSTALSIPSSPTSIDTEIAHVQSSILALIKHHAHLKQRRNSYAPIMALPLEVLGLIFEFACMGSSPGTGSGTGEGMGESSGLNLDGLEKDRDAKQSTSHPTPRSSPPRSRIILSPGALSPLFLGTICRAWRAIAWDAAHLWSTLKLRLDDTRALAQAEMVRDWLGRSKQRLLNITLLEDFPPSDSDSEADDNDINIDNDLSSSSSVWHDTTSTAVIQVLAEHSHRWATLDILVPHAYKSVLSQIRHRMPHLTTLRLRISENSPSLSYITSFAYTPQLKRVALVGYAASDVELPWKQLESFEGDYYSAGECVDTIRQCTALRSVQFEQMYRGVVDPFTAFGGAGGLEMVNHALLHSFELVLDSDIELRGVFETLTLPSLRTLIVSVPSQSQSQPSTPTPTSVLGLIMGMLTRSGSAGTLEKLHLVSTIPDEACLVKSLRELKGLRTLLLLDPAIGEEQEGGITDLVLDWMHPWKWRKRNSGSGSGSGSERGSGSGEGDGEEGCMLPKLQHFEYSGGVAFHGRTFVDLLSGRWGPISTRAPMERRSLVNAAFLIGKPYPASALRKVVVTTSRRISFKAEERDVLSLLKADGMDIELCVESPFP</sequence>
<dbReference type="AlphaFoldDB" id="A0A409VE08"/>
<evidence type="ECO:0008006" key="4">
    <source>
        <dbReference type="Google" id="ProtNLM"/>
    </source>
</evidence>